<evidence type="ECO:0000313" key="1">
    <source>
        <dbReference type="EMBL" id="KAK7050712.1"/>
    </source>
</evidence>
<dbReference type="Proteomes" id="UP001362999">
    <property type="component" value="Unassembled WGS sequence"/>
</dbReference>
<reference evidence="1 2" key="1">
    <citation type="journal article" date="2024" name="J Genomics">
        <title>Draft genome sequencing and assembly of Favolaschia claudopus CIRM-BRFM 2984 isolated from oak limbs.</title>
        <authorList>
            <person name="Navarro D."/>
            <person name="Drula E."/>
            <person name="Chaduli D."/>
            <person name="Cazenave R."/>
            <person name="Ahrendt S."/>
            <person name="Wang J."/>
            <person name="Lipzen A."/>
            <person name="Daum C."/>
            <person name="Barry K."/>
            <person name="Grigoriev I.V."/>
            <person name="Favel A."/>
            <person name="Rosso M.N."/>
            <person name="Martin F."/>
        </authorList>
    </citation>
    <scope>NUCLEOTIDE SEQUENCE [LARGE SCALE GENOMIC DNA]</scope>
    <source>
        <strain evidence="1 2">CIRM-BRFM 2984</strain>
    </source>
</reference>
<organism evidence="1 2">
    <name type="scientific">Favolaschia claudopus</name>
    <dbReference type="NCBI Taxonomy" id="2862362"/>
    <lineage>
        <taxon>Eukaryota</taxon>
        <taxon>Fungi</taxon>
        <taxon>Dikarya</taxon>
        <taxon>Basidiomycota</taxon>
        <taxon>Agaricomycotina</taxon>
        <taxon>Agaricomycetes</taxon>
        <taxon>Agaricomycetidae</taxon>
        <taxon>Agaricales</taxon>
        <taxon>Marasmiineae</taxon>
        <taxon>Mycenaceae</taxon>
        <taxon>Favolaschia</taxon>
    </lineage>
</organism>
<dbReference type="InterPro" id="IPR011333">
    <property type="entry name" value="SKP1/BTB/POZ_sf"/>
</dbReference>
<accession>A0AAW0DH26</accession>
<evidence type="ECO:0000313" key="2">
    <source>
        <dbReference type="Proteomes" id="UP001362999"/>
    </source>
</evidence>
<keyword evidence="2" id="KW-1185">Reference proteome</keyword>
<proteinExistence type="predicted"/>
<dbReference type="SUPFAM" id="SSF54695">
    <property type="entry name" value="POZ domain"/>
    <property type="match status" value="1"/>
</dbReference>
<name>A0AAW0DH26_9AGAR</name>
<gene>
    <name evidence="1" type="ORF">R3P38DRAFT_3306976</name>
</gene>
<sequence length="326" mass="37255">MDLDSPPTTLYNMDELTRAPDLWFEDCGLIIQAEKTIFRVSRDFLALQSPVFRDMLSLPPPKTADMMLGCPFVFLPDSAQDVTVFLKALIFHDFFEPYPAPTSLDVLIGVLRLSHKYEVHSLRKRALVHISAGHPTSLEAYDAWEQEPQPAWLLEAIDRNEALLPILARQLSIPWILPIAFYHDCKHMSERCILKSPQSLEDKTLVITACRTLEGTAVSEMLNFLWADDEPEDEDCVSPIRCMVSRTGMRRIAEGRRERSTATAPIFPLEIWRPEDWDALFVCGPCLASMKDAYEGARKAFWDDLPDMFDLPPWDELEKLKAEALK</sequence>
<dbReference type="AlphaFoldDB" id="A0AAW0DH26"/>
<dbReference type="Gene3D" id="3.30.710.10">
    <property type="entry name" value="Potassium Channel Kv1.1, Chain A"/>
    <property type="match status" value="1"/>
</dbReference>
<protein>
    <submittedName>
        <fullName evidence="1">BTB domain-containing protein</fullName>
    </submittedName>
</protein>
<comment type="caution">
    <text evidence="1">The sequence shown here is derived from an EMBL/GenBank/DDBJ whole genome shotgun (WGS) entry which is preliminary data.</text>
</comment>
<dbReference type="EMBL" id="JAWWNJ010000008">
    <property type="protein sequence ID" value="KAK7050712.1"/>
    <property type="molecule type" value="Genomic_DNA"/>
</dbReference>